<evidence type="ECO:0000313" key="2">
    <source>
        <dbReference type="Proteomes" id="UP000515465"/>
    </source>
</evidence>
<protein>
    <submittedName>
        <fullName evidence="1">Uncharacterized protein</fullName>
    </submittedName>
</protein>
<reference evidence="2" key="1">
    <citation type="journal article" date="2020" name="Mol. Plant Microbe">
        <title>Rhizobial microsymbionts of the narrowly endemic Oxytropis species growing in Kamchatka are characterized by significant genetic diversity and possess a set of genes that are associated with T3SS and T6SS secretion systems and can affect the development of symbiosis.</title>
        <authorList>
            <person name="Safronova V."/>
            <person name="Guro P."/>
            <person name="Sazanova A."/>
            <person name="Kuznetsova I."/>
            <person name="Belimov A."/>
            <person name="Yakubov V."/>
            <person name="Chirak E."/>
            <person name="Afonin A."/>
            <person name="Gogolev Y."/>
            <person name="Andronov E."/>
            <person name="Tikhonovich I."/>
        </authorList>
    </citation>
    <scope>NUCLEOTIDE SEQUENCE [LARGE SCALE GENOMIC DNA]</scope>
    <source>
        <strain evidence="2">583</strain>
        <plasmid evidence="2">p_1</plasmid>
    </source>
</reference>
<accession>A0A7G6T631</accession>
<dbReference type="AlphaFoldDB" id="A0A7G6T631"/>
<name>A0A7G6T631_9HYPH</name>
<keyword evidence="1" id="KW-0614">Plasmid</keyword>
<geneLocation type="plasmid" evidence="1 2">
    <name>p_1</name>
</geneLocation>
<proteinExistence type="predicted"/>
<evidence type="ECO:0000313" key="1">
    <source>
        <dbReference type="EMBL" id="QND62213.1"/>
    </source>
</evidence>
<gene>
    <name evidence="1" type="ORF">HB778_39870</name>
</gene>
<dbReference type="RefSeq" id="WP_183465619.1">
    <property type="nucleotide sequence ID" value="NZ_CP050299.1"/>
</dbReference>
<organism evidence="1 2">
    <name type="scientific">Mesorhizobium huakuii</name>
    <dbReference type="NCBI Taxonomy" id="28104"/>
    <lineage>
        <taxon>Bacteria</taxon>
        <taxon>Pseudomonadati</taxon>
        <taxon>Pseudomonadota</taxon>
        <taxon>Alphaproteobacteria</taxon>
        <taxon>Hyphomicrobiales</taxon>
        <taxon>Phyllobacteriaceae</taxon>
        <taxon>Mesorhizobium</taxon>
    </lineage>
</organism>
<dbReference type="Proteomes" id="UP000515465">
    <property type="component" value="Plasmid p_1"/>
</dbReference>
<dbReference type="EMBL" id="CP050299">
    <property type="protein sequence ID" value="QND62213.1"/>
    <property type="molecule type" value="Genomic_DNA"/>
</dbReference>
<sequence length="381" mass="42984">MTAGHRASLRGFEIARLGEPAIRELLNLLQSKSNHRKLQTGPKTAFCRLYDWLAHESDDDAYEPLRDIIMRHSIETMPVGPEDEIFGRPVSTRKLHSVRTASIEFETHPKRLRKLLLLGKLIDETTRTVPDDKVLFDAEEGRTFIRRVFDALPMTDAAKYLNVPRLHDRGLLEHGFIRPVIELDQGVLTHYNFAKAALDDFLARLLAGADEPGEADPGFCNLLSAGKQACCAVMEIVRLKLEGKLTRTRKSPTDCGFLSLLVDPDEVRLLVRREEHGGLSLRETEKSLGVRSEVLTALLAQGHLPFRVGINPVNRCPQKLVMRADLDEFMRTYVSLIRLAKERGVHFSGLKSALEESGVPLAFDRETISTRFYRRDSLPSV</sequence>